<organism evidence="4 5">
    <name type="scientific">Cellvibrio japonicus (strain Ueda107)</name>
    <name type="common">Pseudomonas fluorescens subsp. cellulosa</name>
    <dbReference type="NCBI Taxonomy" id="498211"/>
    <lineage>
        <taxon>Bacteria</taxon>
        <taxon>Pseudomonadati</taxon>
        <taxon>Pseudomonadota</taxon>
        <taxon>Gammaproteobacteria</taxon>
        <taxon>Cellvibrionales</taxon>
        <taxon>Cellvibrionaceae</taxon>
        <taxon>Cellvibrio</taxon>
    </lineage>
</organism>
<gene>
    <name evidence="4" type="ordered locus">CJA_1970</name>
</gene>
<dbReference type="GO" id="GO:0006508">
    <property type="term" value="P:proteolysis"/>
    <property type="evidence" value="ECO:0007669"/>
    <property type="project" value="InterPro"/>
</dbReference>
<dbReference type="STRING" id="498211.CJA_1970"/>
<dbReference type="InterPro" id="IPR013595">
    <property type="entry name" value="Pept_S33_TAP-like_C"/>
</dbReference>
<proteinExistence type="predicted"/>
<sequence length="525" mass="58811">MVLCVVSAVVTWYFVLHGATRPAVDTYQFLRTSCWFQADWKADIRCGELHTPKATGGFILPVVIIRNQGVESHPDPVVYLTGGPGASARLHTEGIREWLAWMTYANLGRDLILMDPRGTGRSTPVVACPAFNRFNQRLLQLHLPLDQELEQQYRITRHCFEQLAAEPTLLDAGDFGSRHSASDLRALMSYLGYSEWNLLGVSYGTRLALEVARQEAENFTPANISSAAIPVDSRHAPRLRSLILDSVYPAGYGGVQTWPQVLDTAFQRFFQECIKYESCSGPLMESSPDALSRRFMAVLDALKHKPQTLTLRRWDGEAPLEFMVNDHRFLSASFAAIYQPVAWPRVTRAMVAVEQLVGVGPDINHLSPGEARSNLEALLEPFMNNSFSNDFNSLTFMAVDCADNPLQDGQLYQASVEEHPLLAAYMRDQWRYQACHFLSSDNQGLELFEPQVPTLLLSGALDPITPAAWAHDLKKRWPNVQWVLRTDVAHSVLVEEPCVLADLAQFLNNLQASFEPCQAVDVVQH</sequence>
<dbReference type="MEROPS" id="S33.002"/>
<dbReference type="Proteomes" id="UP000001036">
    <property type="component" value="Chromosome"/>
</dbReference>
<evidence type="ECO:0000313" key="5">
    <source>
        <dbReference type="Proteomes" id="UP000001036"/>
    </source>
</evidence>
<accession>B3PHH0</accession>
<protein>
    <recommendedName>
        <fullName evidence="1">Proline iminopeptidase</fullName>
    </recommendedName>
</protein>
<dbReference type="PANTHER" id="PTHR43722:SF1">
    <property type="entry name" value="PROLINE IMINOPEPTIDASE"/>
    <property type="match status" value="1"/>
</dbReference>
<dbReference type="InterPro" id="IPR029058">
    <property type="entry name" value="AB_hydrolase_fold"/>
</dbReference>
<dbReference type="InterPro" id="IPR000073">
    <property type="entry name" value="AB_hydrolase_1"/>
</dbReference>
<dbReference type="Gene3D" id="3.40.50.1820">
    <property type="entry name" value="alpha/beta hydrolase"/>
    <property type="match status" value="1"/>
</dbReference>
<feature type="domain" description="Peptidase S33 tripeptidyl aminopeptidase-like C-terminal" evidence="3">
    <location>
        <begin position="433"/>
        <end position="510"/>
    </location>
</feature>
<feature type="domain" description="AB hydrolase-1" evidence="2">
    <location>
        <begin position="76"/>
        <end position="224"/>
    </location>
</feature>
<keyword evidence="4" id="KW-0378">Hydrolase</keyword>
<dbReference type="GO" id="GO:0004177">
    <property type="term" value="F:aminopeptidase activity"/>
    <property type="evidence" value="ECO:0007669"/>
    <property type="project" value="UniProtKB-EC"/>
</dbReference>
<reference evidence="4 5" key="1">
    <citation type="journal article" date="2008" name="J. Bacteriol.">
        <title>Insights into plant cell wall degradation from the genome sequence of the soil bacterium Cellvibrio japonicus.</title>
        <authorList>
            <person name="Deboy R.T."/>
            <person name="Mongodin E.F."/>
            <person name="Fouts D.E."/>
            <person name="Tailford L.E."/>
            <person name="Khouri H."/>
            <person name="Emerson J.B."/>
            <person name="Mohamoud Y."/>
            <person name="Watkins K."/>
            <person name="Henrissat B."/>
            <person name="Gilbert H.J."/>
            <person name="Nelson K.E."/>
        </authorList>
    </citation>
    <scope>NUCLEOTIDE SEQUENCE [LARGE SCALE GENOMIC DNA]</scope>
    <source>
        <strain evidence="4 5">Ueda107</strain>
    </source>
</reference>
<dbReference type="SUPFAM" id="SSF53474">
    <property type="entry name" value="alpha/beta-Hydrolases"/>
    <property type="match status" value="2"/>
</dbReference>
<dbReference type="eggNOG" id="COG0596">
    <property type="taxonomic scope" value="Bacteria"/>
</dbReference>
<evidence type="ECO:0000313" key="4">
    <source>
        <dbReference type="EMBL" id="ACE83230.1"/>
    </source>
</evidence>
<evidence type="ECO:0000259" key="2">
    <source>
        <dbReference type="Pfam" id="PF00561"/>
    </source>
</evidence>
<keyword evidence="5" id="KW-1185">Reference proteome</keyword>
<dbReference type="AlphaFoldDB" id="B3PHH0"/>
<evidence type="ECO:0000259" key="3">
    <source>
        <dbReference type="Pfam" id="PF08386"/>
    </source>
</evidence>
<dbReference type="Pfam" id="PF00561">
    <property type="entry name" value="Abhydrolase_1"/>
    <property type="match status" value="1"/>
</dbReference>
<evidence type="ECO:0000256" key="1">
    <source>
        <dbReference type="ARBA" id="ARBA00021843"/>
    </source>
</evidence>
<dbReference type="GO" id="GO:0005737">
    <property type="term" value="C:cytoplasm"/>
    <property type="evidence" value="ECO:0007669"/>
    <property type="project" value="InterPro"/>
</dbReference>
<dbReference type="KEGG" id="cja:CJA_1970"/>
<dbReference type="Pfam" id="PF08386">
    <property type="entry name" value="Abhydrolase_4"/>
    <property type="match status" value="1"/>
</dbReference>
<dbReference type="EMBL" id="CP000934">
    <property type="protein sequence ID" value="ACE83230.1"/>
    <property type="molecule type" value="Genomic_DNA"/>
</dbReference>
<dbReference type="HOGENOM" id="CLU_476387_0_0_6"/>
<dbReference type="InterPro" id="IPR005944">
    <property type="entry name" value="Pro_iminopeptidase"/>
</dbReference>
<dbReference type="PANTHER" id="PTHR43722">
    <property type="entry name" value="PROLINE IMINOPEPTIDASE"/>
    <property type="match status" value="1"/>
</dbReference>
<name>B3PHH0_CELJU</name>